<name>A0A367KX66_RHIST</name>
<accession>A0A367KX66</accession>
<keyword evidence="5" id="KW-1133">Transmembrane helix</keyword>
<feature type="binding site" evidence="4">
    <location>
        <position position="348"/>
    </location>
    <ligand>
        <name>Zn(2+)</name>
        <dbReference type="ChEBI" id="CHEBI:29105"/>
        <note>catalytic</note>
    </ligand>
</feature>
<dbReference type="Gene3D" id="3.40.390.10">
    <property type="entry name" value="Collagenase (Catalytic Domain)"/>
    <property type="match status" value="1"/>
</dbReference>
<keyword evidence="4" id="KW-0862">Zinc</keyword>
<dbReference type="Pfam" id="PF13688">
    <property type="entry name" value="Reprolysin_5"/>
    <property type="match status" value="1"/>
</dbReference>
<dbReference type="InterPro" id="IPR036436">
    <property type="entry name" value="Disintegrin_dom_sf"/>
</dbReference>
<dbReference type="Proteomes" id="UP000253551">
    <property type="component" value="Unassembled WGS sequence"/>
</dbReference>
<evidence type="ECO:0000259" key="7">
    <source>
        <dbReference type="PROSITE" id="PS50215"/>
    </source>
</evidence>
<dbReference type="SUPFAM" id="SSF57552">
    <property type="entry name" value="Blood coagulation inhibitor (disintegrin)"/>
    <property type="match status" value="1"/>
</dbReference>
<dbReference type="GO" id="GO:0004222">
    <property type="term" value="F:metalloendopeptidase activity"/>
    <property type="evidence" value="ECO:0007669"/>
    <property type="project" value="InterPro"/>
</dbReference>
<evidence type="ECO:0000256" key="2">
    <source>
        <dbReference type="ARBA" id="ARBA00056552"/>
    </source>
</evidence>
<dbReference type="EMBL" id="PJQM01000087">
    <property type="protein sequence ID" value="RCI06786.1"/>
    <property type="molecule type" value="Genomic_DNA"/>
</dbReference>
<proteinExistence type="predicted"/>
<organism evidence="8 9">
    <name type="scientific">Rhizopus stolonifer</name>
    <name type="common">Rhizopus nigricans</name>
    <dbReference type="NCBI Taxonomy" id="4846"/>
    <lineage>
        <taxon>Eukaryota</taxon>
        <taxon>Fungi</taxon>
        <taxon>Fungi incertae sedis</taxon>
        <taxon>Mucoromycota</taxon>
        <taxon>Mucoromycotina</taxon>
        <taxon>Mucoromycetes</taxon>
        <taxon>Mucorales</taxon>
        <taxon>Mucorineae</taxon>
        <taxon>Rhizopodaceae</taxon>
        <taxon>Rhizopus</taxon>
    </lineage>
</organism>
<keyword evidence="9" id="KW-1185">Reference proteome</keyword>
<gene>
    <name evidence="8" type="ORF">CU098_012933</name>
</gene>
<evidence type="ECO:0000256" key="4">
    <source>
        <dbReference type="PROSITE-ProRule" id="PRU00276"/>
    </source>
</evidence>
<feature type="binding site" evidence="4">
    <location>
        <position position="358"/>
    </location>
    <ligand>
        <name>Zn(2+)</name>
        <dbReference type="ChEBI" id="CHEBI:29105"/>
        <note>catalytic</note>
    </ligand>
</feature>
<dbReference type="PROSITE" id="PS50215">
    <property type="entry name" value="ADAM_MEPRO"/>
    <property type="match status" value="1"/>
</dbReference>
<dbReference type="STRING" id="4846.A0A367KX66"/>
<dbReference type="InterPro" id="IPR024079">
    <property type="entry name" value="MetalloPept_cat_dom_sf"/>
</dbReference>
<comment type="function">
    <text evidence="2">Probable zinc protease.</text>
</comment>
<dbReference type="FunFam" id="4.10.70.10:FF:000003">
    <property type="entry name" value="Disintegrin and metalloproteinase domain-containing protein 17"/>
    <property type="match status" value="1"/>
</dbReference>
<evidence type="ECO:0000313" key="8">
    <source>
        <dbReference type="EMBL" id="RCI06786.1"/>
    </source>
</evidence>
<comment type="caution">
    <text evidence="8">The sequence shown here is derived from an EMBL/GenBank/DDBJ whole genome shotgun (WGS) entry which is preliminary data.</text>
</comment>
<keyword evidence="5" id="KW-0472">Membrane</keyword>
<reference evidence="8 9" key="1">
    <citation type="journal article" date="2018" name="G3 (Bethesda)">
        <title>Phylogenetic and Phylogenomic Definition of Rhizopus Species.</title>
        <authorList>
            <person name="Gryganskyi A.P."/>
            <person name="Golan J."/>
            <person name="Dolatabadi S."/>
            <person name="Mondo S."/>
            <person name="Robb S."/>
            <person name="Idnurm A."/>
            <person name="Muszewska A."/>
            <person name="Steczkiewicz K."/>
            <person name="Masonjones S."/>
            <person name="Liao H.L."/>
            <person name="Gajdeczka M.T."/>
            <person name="Anike F."/>
            <person name="Vuek A."/>
            <person name="Anishchenko I.M."/>
            <person name="Voigt K."/>
            <person name="de Hoog G.S."/>
            <person name="Smith M.E."/>
            <person name="Heitman J."/>
            <person name="Vilgalys R."/>
            <person name="Stajich J.E."/>
        </authorList>
    </citation>
    <scope>NUCLEOTIDE SEQUENCE [LARGE SCALE GENOMIC DNA]</scope>
    <source>
        <strain evidence="8 9">LSU 92-RS-03</strain>
    </source>
</reference>
<feature type="domain" description="Peptidase M12B" evidence="7">
    <location>
        <begin position="193"/>
        <end position="407"/>
    </location>
</feature>
<dbReference type="Pfam" id="PF00200">
    <property type="entry name" value="Disintegrin"/>
    <property type="match status" value="1"/>
</dbReference>
<dbReference type="Gene3D" id="3.40.1620.60">
    <property type="match status" value="1"/>
</dbReference>
<dbReference type="OrthoDB" id="5951731at2759"/>
<keyword evidence="4" id="KW-0479">Metal-binding</keyword>
<dbReference type="InterPro" id="IPR001762">
    <property type="entry name" value="Disintegrin_dom"/>
</dbReference>
<evidence type="ECO:0000259" key="6">
    <source>
        <dbReference type="PROSITE" id="PS50214"/>
    </source>
</evidence>
<feature type="binding site" evidence="4">
    <location>
        <position position="352"/>
    </location>
    <ligand>
        <name>Zn(2+)</name>
        <dbReference type="ChEBI" id="CHEBI:29105"/>
        <note>catalytic</note>
    </ligand>
</feature>
<dbReference type="SUPFAM" id="SSF55486">
    <property type="entry name" value="Metalloproteases ('zincins'), catalytic domain"/>
    <property type="match status" value="1"/>
</dbReference>
<evidence type="ECO:0000256" key="3">
    <source>
        <dbReference type="ARBA" id="ARBA00074021"/>
    </source>
</evidence>
<evidence type="ECO:0000256" key="5">
    <source>
        <dbReference type="SAM" id="Phobius"/>
    </source>
</evidence>
<feature type="active site" evidence="4">
    <location>
        <position position="349"/>
    </location>
</feature>
<evidence type="ECO:0000313" key="9">
    <source>
        <dbReference type="Proteomes" id="UP000253551"/>
    </source>
</evidence>
<protein>
    <recommendedName>
        <fullName evidence="3">Disintegrin and metalloproteinase domain-containing protein B</fullName>
    </recommendedName>
</protein>
<sequence length="664" mass="73486">MQGYCLNSNRINQAQGLSNINVQRKPNGHLRLTIHAFGSTYYLNLEPNLDLFHPEAVIHQDVQSIDFGIPYKGRVMQANADPVWYNQEQKDSSLGWARIIIQKREDQPLMIEGAFKVHEDMYHIKAKDTYHQVKRSGDPDMYATSDPMVIYRDSVVTKSIQEESKYNECGVNTPVFKHQDLLKRSEGCPLTRKIIYMGVAADCTYVQHYKTKEAARLQIINDFNTASALFEETFNVALGLIKIMLMEQTCPVQLDPAAAWNRACEPNYSLYDRLSDFSLWRNQTGEDGAGLWHLMTNCPVGLEVGLAWLGQLCNTGLVKQKDDKGKVRYVSGASVSSITRDEWKIIAHEIGHSFGAMHDCNAQNCPCTSGKCSCCPLSDSQCSADGAFIMNPTSNSSVERFSPCSIKTVCSSFPSIATCLSVHLQNLFRLNTCGNGIKEEGEECDTGGKESTCCDPNTCKLINNAVCEDMNDGCCHECQLQPSTYMCRPALSPCDQAEYCTGNSSACPPDKQENDGSVCGLNGLTCASGQCTSRDQQCLARGYRMNITSSCLVRKEECKMLCEFPGDQEKCTLFSSNFLDGTLCGENGKCFNGVCEKEVTEVKEVKATPSLSPTIFAALITTGGVLLLSSGGFWFWLRKKKAEKERTEISTSSSMTLVNGRIVK</sequence>
<dbReference type="PANTHER" id="PTHR11905:SF159">
    <property type="entry name" value="ADAM METALLOPROTEASE"/>
    <property type="match status" value="1"/>
</dbReference>
<feature type="transmembrane region" description="Helical" evidence="5">
    <location>
        <begin position="615"/>
        <end position="637"/>
    </location>
</feature>
<keyword evidence="1" id="KW-1015">Disulfide bond</keyword>
<comment type="caution">
    <text evidence="4">Lacks conserved residue(s) required for the propagation of feature annotation.</text>
</comment>
<feature type="domain" description="Disintegrin" evidence="6">
    <location>
        <begin position="430"/>
        <end position="515"/>
    </location>
</feature>
<dbReference type="PANTHER" id="PTHR11905">
    <property type="entry name" value="ADAM A DISINTEGRIN AND METALLOPROTEASE DOMAIN"/>
    <property type="match status" value="1"/>
</dbReference>
<dbReference type="GO" id="GO:0006508">
    <property type="term" value="P:proteolysis"/>
    <property type="evidence" value="ECO:0007669"/>
    <property type="project" value="InterPro"/>
</dbReference>
<dbReference type="Gene3D" id="4.10.70.10">
    <property type="entry name" value="Disintegrin domain"/>
    <property type="match status" value="1"/>
</dbReference>
<keyword evidence="5" id="KW-0812">Transmembrane</keyword>
<evidence type="ECO:0000256" key="1">
    <source>
        <dbReference type="ARBA" id="ARBA00023157"/>
    </source>
</evidence>
<dbReference type="AlphaFoldDB" id="A0A367KX66"/>
<dbReference type="PROSITE" id="PS50214">
    <property type="entry name" value="DISINTEGRIN_2"/>
    <property type="match status" value="1"/>
</dbReference>
<dbReference type="SMART" id="SM00050">
    <property type="entry name" value="DISIN"/>
    <property type="match status" value="1"/>
</dbReference>
<dbReference type="InterPro" id="IPR001590">
    <property type="entry name" value="Peptidase_M12B"/>
</dbReference>
<dbReference type="GO" id="GO:0046872">
    <property type="term" value="F:metal ion binding"/>
    <property type="evidence" value="ECO:0007669"/>
    <property type="project" value="UniProtKB-KW"/>
</dbReference>